<dbReference type="EMBL" id="JAPDRQ010000057">
    <property type="protein sequence ID" value="KAJ9657923.1"/>
    <property type="molecule type" value="Genomic_DNA"/>
</dbReference>
<gene>
    <name evidence="1" type="ORF">H2198_004006</name>
</gene>
<proteinExistence type="predicted"/>
<organism evidence="1 2">
    <name type="scientific">Neophaeococcomyces mojaviensis</name>
    <dbReference type="NCBI Taxonomy" id="3383035"/>
    <lineage>
        <taxon>Eukaryota</taxon>
        <taxon>Fungi</taxon>
        <taxon>Dikarya</taxon>
        <taxon>Ascomycota</taxon>
        <taxon>Pezizomycotina</taxon>
        <taxon>Eurotiomycetes</taxon>
        <taxon>Chaetothyriomycetidae</taxon>
        <taxon>Chaetothyriales</taxon>
        <taxon>Chaetothyriales incertae sedis</taxon>
        <taxon>Neophaeococcomyces</taxon>
    </lineage>
</organism>
<evidence type="ECO:0000313" key="2">
    <source>
        <dbReference type="Proteomes" id="UP001172386"/>
    </source>
</evidence>
<accession>A0ACC3A9S1</accession>
<evidence type="ECO:0000313" key="1">
    <source>
        <dbReference type="EMBL" id="KAJ9657923.1"/>
    </source>
</evidence>
<reference evidence="1" key="1">
    <citation type="submission" date="2022-10" db="EMBL/GenBank/DDBJ databases">
        <title>Culturing micro-colonial fungi from biological soil crusts in the Mojave desert and describing Neophaeococcomyces mojavensis, and introducing the new genera and species Taxawa tesnikishii.</title>
        <authorList>
            <person name="Kurbessoian T."/>
            <person name="Stajich J.E."/>
        </authorList>
    </citation>
    <scope>NUCLEOTIDE SEQUENCE</scope>
    <source>
        <strain evidence="1">JES_112</strain>
    </source>
</reference>
<dbReference type="Proteomes" id="UP001172386">
    <property type="component" value="Unassembled WGS sequence"/>
</dbReference>
<comment type="caution">
    <text evidence="1">The sequence shown here is derived from an EMBL/GenBank/DDBJ whole genome shotgun (WGS) entry which is preliminary data.</text>
</comment>
<keyword evidence="2" id="KW-1185">Reference proteome</keyword>
<sequence length="680" mass="75740">MVKTTQNNDGPEQEQMTSKEYVPPARTPQVLENDIGQDANTIESISPMHQPHDMFFNRDHASNRMKMMGASSWACLTHTLNLYLRRAGLQQVSRHFKYGMRHAEEFHLPLTISLPALPPMETRQRYIDTYFDRIHRLWPLFDVDATKAAIHQFATTPKLEYVQQEQIPLLVGAYLIMSLGADEEAQSLTRDGDIYLQAASTLIAHILFVAYLPTVQSLLLLTIVFRGRNKDGLAWQTIGMAIRVAQSIGLHRHSVVKPSQDHGVTQKAEQLFHARIWGIACCLDKIMQIESGRPSQIGSVDKDQMMGPEQSPPGLDYLQWNMGIAEFQASISDHMYGCKPGNRTSRQLLLDTARLDKALLDWSNQLPPEFHPSNELFCADADFHIAAHLSIQYHQAMIALHRAALIAPTAQFEAEVARQCPDEPSRFRLKGGEMICIKSARSIARLMIELADKKTESRIVTAGPAMLACIVIAIYTAKNPAGRMQAADLELLKACATHVKDQYLKSGQDEVFAQGVVAIYEEVNKYVRIVRSSTSSVDAGTKAIVPSTTTNSGTTAQLSGNGVGSDNNAVATSQLRREHKDCGTSSWIHQQQLTSAAVPEMLISSSVAGQSNWQNQIPAVHVNGAYWNDDNGEDNYQNGVESQPLPFDDYNVEELWNWMLLMDSSSYPMEDLGDPSHRGN</sequence>
<protein>
    <submittedName>
        <fullName evidence="1">Uncharacterized protein</fullName>
    </submittedName>
</protein>
<name>A0ACC3A9S1_9EURO</name>